<organism evidence="2 3">
    <name type="scientific">Psychrobacillus lasiicapitis</name>
    <dbReference type="NCBI Taxonomy" id="1636719"/>
    <lineage>
        <taxon>Bacteria</taxon>
        <taxon>Bacillati</taxon>
        <taxon>Bacillota</taxon>
        <taxon>Bacilli</taxon>
        <taxon>Bacillales</taxon>
        <taxon>Bacillaceae</taxon>
        <taxon>Psychrobacillus</taxon>
    </lineage>
</organism>
<feature type="transmembrane region" description="Helical" evidence="1">
    <location>
        <begin position="236"/>
        <end position="252"/>
    </location>
</feature>
<evidence type="ECO:0000256" key="1">
    <source>
        <dbReference type="SAM" id="Phobius"/>
    </source>
</evidence>
<evidence type="ECO:0000313" key="3">
    <source>
        <dbReference type="Proteomes" id="UP000317316"/>
    </source>
</evidence>
<dbReference type="EMBL" id="VDGH01000006">
    <property type="protein sequence ID" value="TQR13078.1"/>
    <property type="molecule type" value="Genomic_DNA"/>
</dbReference>
<keyword evidence="1" id="KW-0472">Membrane</keyword>
<name>A0A544T6P5_9BACI</name>
<gene>
    <name evidence="2" type="ORF">FG382_11135</name>
</gene>
<comment type="caution">
    <text evidence="2">The sequence shown here is derived from an EMBL/GenBank/DDBJ whole genome shotgun (WGS) entry which is preliminary data.</text>
</comment>
<keyword evidence="3" id="KW-1185">Reference proteome</keyword>
<feature type="transmembrane region" description="Helical" evidence="1">
    <location>
        <begin position="258"/>
        <end position="278"/>
    </location>
</feature>
<feature type="transmembrane region" description="Helical" evidence="1">
    <location>
        <begin position="195"/>
        <end position="216"/>
    </location>
</feature>
<dbReference type="Proteomes" id="UP000317316">
    <property type="component" value="Unassembled WGS sequence"/>
</dbReference>
<keyword evidence="1" id="KW-1133">Transmembrane helix</keyword>
<proteinExistence type="predicted"/>
<sequence length="308" mass="36254">MMNEEKLFEQMRKLKQTDTEQNTSIQAITDATTRPIRNWVVSIIGTASIIAICLLTFYLVTLESNTPVTSSSENQTINKVYYFTNGNRDEHTFFEKWSPLYLHVGVVNDPKMLEQFQSFLQDMILRSKDDYYNSWYGNDFSAMDILIMYDDGSERRLKELSSSFFLDMKTDELFYIPSDNWLDFSREFFKNPNAAWGKIIGILLLFFAPFSMTLWFKRKFPIIKYREWSLNWTHHLLNYLAIVTILVGFSYWESNYGTFHIVVYTTIWLVYGACQVAYRLKKGEHMRSIQLTIINHIIGTVALVLCVF</sequence>
<evidence type="ECO:0000313" key="2">
    <source>
        <dbReference type="EMBL" id="TQR13078.1"/>
    </source>
</evidence>
<reference evidence="2 3" key="1">
    <citation type="submission" date="2019-05" db="EMBL/GenBank/DDBJ databases">
        <title>Psychrobacillus vulpis sp. nov., a new species isolated from feces of a red fox that inhabits in The Tablas de Daimiel Natural Park, Albacete, Spain.</title>
        <authorList>
            <person name="Rodriguez M."/>
            <person name="Reina J.C."/>
            <person name="Bejar V."/>
            <person name="Llamas I."/>
        </authorList>
    </citation>
    <scope>NUCLEOTIDE SEQUENCE [LARGE SCALE GENOMIC DNA]</scope>
    <source>
        <strain evidence="2 3">NEAU-3TGS17</strain>
    </source>
</reference>
<dbReference type="AlphaFoldDB" id="A0A544T6P5"/>
<protein>
    <submittedName>
        <fullName evidence="2">Uncharacterized protein</fullName>
    </submittedName>
</protein>
<accession>A0A544T6P5</accession>
<keyword evidence="1" id="KW-0812">Transmembrane</keyword>
<feature type="transmembrane region" description="Helical" evidence="1">
    <location>
        <begin position="39"/>
        <end position="60"/>
    </location>
</feature>